<evidence type="ECO:0000313" key="1">
    <source>
        <dbReference type="EMBL" id="MBA0973020.1"/>
    </source>
</evidence>
<evidence type="ECO:0000313" key="4">
    <source>
        <dbReference type="Proteomes" id="UP001241571"/>
    </source>
</evidence>
<dbReference type="AlphaFoldDB" id="A0ABD4HNE2"/>
<reference evidence="1 3" key="1">
    <citation type="submission" date="2020-06" db="EMBL/GenBank/DDBJ databases">
        <title>Crossreactivity between MHC class I-restricted antigens from cancer cells and an enterococcal bacteriophage.</title>
        <authorList>
            <person name="Fluckiger A."/>
            <person name="Daillere R."/>
            <person name="Sassi M."/>
            <person name="Cattoir V."/>
            <person name="Kroemer G."/>
            <person name="Zitvogel L."/>
        </authorList>
    </citation>
    <scope>NUCLEOTIDE SEQUENCE [LARGE SCALE GENOMIC DNA]</scope>
    <source>
        <strain evidence="1 3">EG4</strain>
    </source>
</reference>
<dbReference type="RefSeq" id="WP_135172199.1">
    <property type="nucleotide sequence ID" value="NZ_CAJSZC010000006.1"/>
</dbReference>
<organism evidence="1 3">
    <name type="scientific">Enterococcus gallinarum</name>
    <dbReference type="NCBI Taxonomy" id="1353"/>
    <lineage>
        <taxon>Bacteria</taxon>
        <taxon>Bacillati</taxon>
        <taxon>Bacillota</taxon>
        <taxon>Bacilli</taxon>
        <taxon>Lactobacillales</taxon>
        <taxon>Enterococcaceae</taxon>
        <taxon>Enterococcus</taxon>
    </lineage>
</organism>
<dbReference type="Proteomes" id="UP000571857">
    <property type="component" value="Unassembled WGS sequence"/>
</dbReference>
<proteinExistence type="predicted"/>
<accession>A0ABD4HNE2</accession>
<gene>
    <name evidence="1" type="ORF">HWH42_10585</name>
    <name evidence="2" type="ORF">QRX88_16705</name>
</gene>
<dbReference type="EMBL" id="JABXJK010000059">
    <property type="protein sequence ID" value="MBA0973020.1"/>
    <property type="molecule type" value="Genomic_DNA"/>
</dbReference>
<name>A0ABD4HNE2_ENTGA</name>
<reference evidence="2 4" key="2">
    <citation type="submission" date="2023-06" db="EMBL/GenBank/DDBJ databases">
        <title>Acute promotion of culturable opportunistic pathogens and persistent increase of antibiotic resistance following antibiotic exposure in mouse gut microbiota.</title>
        <authorList>
            <person name="Li L."/>
            <person name="Wang B."/>
            <person name="Sun Y."/>
            <person name="Wang M."/>
            <person name="Xu H."/>
        </authorList>
    </citation>
    <scope>NUCLEOTIDE SEQUENCE [LARGE SCALE GENOMIC DNA]</scope>
    <source>
        <strain evidence="2 4">CRI2_2</strain>
    </source>
</reference>
<dbReference type="EMBL" id="JASUBT010000016">
    <property type="protein sequence ID" value="MDL4937345.1"/>
    <property type="molecule type" value="Genomic_DNA"/>
</dbReference>
<dbReference type="Proteomes" id="UP001241571">
    <property type="component" value="Unassembled WGS sequence"/>
</dbReference>
<evidence type="ECO:0000313" key="3">
    <source>
        <dbReference type="Proteomes" id="UP000571857"/>
    </source>
</evidence>
<protein>
    <submittedName>
        <fullName evidence="1">Uncharacterized protein</fullName>
    </submittedName>
</protein>
<sequence>MEEKRARFATLYKKIILEDKGYMNDELNELFEDILANEFDNNPELMSEFIRSIVDENTESEPSELEKIRQENELLRQEMAITQDALLEISDMILSR</sequence>
<evidence type="ECO:0000313" key="2">
    <source>
        <dbReference type="EMBL" id="MDL4937345.1"/>
    </source>
</evidence>
<comment type="caution">
    <text evidence="1">The sequence shown here is derived from an EMBL/GenBank/DDBJ whole genome shotgun (WGS) entry which is preliminary data.</text>
</comment>